<comment type="caution">
    <text evidence="3">The sequence shown here is derived from an EMBL/GenBank/DDBJ whole genome shotgun (WGS) entry which is preliminary data.</text>
</comment>
<keyword evidence="2" id="KW-0812">Transmembrane</keyword>
<feature type="transmembrane region" description="Helical" evidence="2">
    <location>
        <begin position="363"/>
        <end position="387"/>
    </location>
</feature>
<feature type="region of interest" description="Disordered" evidence="1">
    <location>
        <begin position="401"/>
        <end position="425"/>
    </location>
</feature>
<reference evidence="4" key="1">
    <citation type="submission" date="2023-07" db="EMBL/GenBank/DDBJ databases">
        <title>Draft genome sequence of Agarivorans aestuarii strain ZMCS4, a CAZymes producing bacteria isolated from the marine brown algae Clodostephus spongiosus.</title>
        <authorList>
            <person name="Lorente B."/>
            <person name="Cabral C."/>
            <person name="Frias J."/>
            <person name="Faria J."/>
            <person name="Toubarro D."/>
        </authorList>
    </citation>
    <scope>NUCLEOTIDE SEQUENCE [LARGE SCALE GENOMIC DNA]</scope>
    <source>
        <strain evidence="4">ZMCS4</strain>
    </source>
</reference>
<evidence type="ECO:0000256" key="1">
    <source>
        <dbReference type="SAM" id="MobiDB-lite"/>
    </source>
</evidence>
<dbReference type="InterPro" id="IPR020010">
    <property type="entry name" value="CHP03503"/>
</dbReference>
<protein>
    <submittedName>
        <fullName evidence="3">TIGR03503 family protein</fullName>
    </submittedName>
</protein>
<organism evidence="3 4">
    <name type="scientific">Agarivorans aestuarii</name>
    <dbReference type="NCBI Taxonomy" id="1563703"/>
    <lineage>
        <taxon>Bacteria</taxon>
        <taxon>Pseudomonadati</taxon>
        <taxon>Pseudomonadota</taxon>
        <taxon>Gammaproteobacteria</taxon>
        <taxon>Alteromonadales</taxon>
        <taxon>Alteromonadaceae</taxon>
        <taxon>Agarivorans</taxon>
    </lineage>
</organism>
<dbReference type="Proteomes" id="UP001310248">
    <property type="component" value="Unassembled WGS sequence"/>
</dbReference>
<accession>A0ABU7G521</accession>
<sequence>MSLAQLNLMIKKILWLLLCVVIPVQASTIFENRDIPLIDNRFRLDQTIDKATFLLYRSPGSPAAILVRPDGSKIYAWDVPKNVSWLETDELDIVTIEKPMRGPWQAVAENKGRNRIRILSDVELTVDPIPHQLYQGERLRVTARLSSKGERIDLEVMLQEALMNVSLMRQQLLEDQTVEVRRDELGKFFDDGKDYDEYADDGVFTTFIELEARPGKYEMIVSTLNQIFTRAQTSPVLIYPNPVEINVMSPKDEERQARMGLTIDTDEIRPESVVISGKVYNNVGWEQDFQTHAESDEFTVALPTPTEQGRYRVMGTLLATTIQNREIVIDLPEEDFVILPPPPPPPEPVEIKEVVVPEPEMSLWLVILLYVFGFLLLAGSAFGFIWWRKRKAFEAALKGAREAPAAEPSAEPKMDEANSLKMPSE</sequence>
<keyword evidence="4" id="KW-1185">Reference proteome</keyword>
<keyword evidence="2" id="KW-1133">Transmembrane helix</keyword>
<dbReference type="EMBL" id="JAYDYW010000006">
    <property type="protein sequence ID" value="MEE1674089.1"/>
    <property type="molecule type" value="Genomic_DNA"/>
</dbReference>
<keyword evidence="2" id="KW-0472">Membrane</keyword>
<name>A0ABU7G521_9ALTE</name>
<proteinExistence type="predicted"/>
<dbReference type="RefSeq" id="WP_329775274.1">
    <property type="nucleotide sequence ID" value="NZ_JAYDYW010000006.1"/>
</dbReference>
<feature type="compositionally biased region" description="Basic and acidic residues" evidence="1">
    <location>
        <begin position="410"/>
        <end position="425"/>
    </location>
</feature>
<evidence type="ECO:0000313" key="4">
    <source>
        <dbReference type="Proteomes" id="UP001310248"/>
    </source>
</evidence>
<gene>
    <name evidence="3" type="ORF">SNR37_003520</name>
</gene>
<evidence type="ECO:0000256" key="2">
    <source>
        <dbReference type="SAM" id="Phobius"/>
    </source>
</evidence>
<evidence type="ECO:0000313" key="3">
    <source>
        <dbReference type="EMBL" id="MEE1674089.1"/>
    </source>
</evidence>
<dbReference type="NCBIfam" id="TIGR03503">
    <property type="entry name" value="TIGR03503 family protein"/>
    <property type="match status" value="1"/>
</dbReference>